<evidence type="ECO:0000313" key="2">
    <source>
        <dbReference type="EMBL" id="KAA2239973.1"/>
    </source>
</evidence>
<feature type="signal peptide" evidence="1">
    <location>
        <begin position="1"/>
        <end position="23"/>
    </location>
</feature>
<dbReference type="EMBL" id="VUOC01000004">
    <property type="protein sequence ID" value="KAA2239973.1"/>
    <property type="molecule type" value="Genomic_DNA"/>
</dbReference>
<proteinExistence type="predicted"/>
<organism evidence="2 3">
    <name type="scientific">Chitinophaga agrisoli</name>
    <dbReference type="NCBI Taxonomy" id="2607653"/>
    <lineage>
        <taxon>Bacteria</taxon>
        <taxon>Pseudomonadati</taxon>
        <taxon>Bacteroidota</taxon>
        <taxon>Chitinophagia</taxon>
        <taxon>Chitinophagales</taxon>
        <taxon>Chitinophagaceae</taxon>
        <taxon>Chitinophaga</taxon>
    </lineage>
</organism>
<reference evidence="2 3" key="1">
    <citation type="submission" date="2019-09" db="EMBL/GenBank/DDBJ databases">
        <title>Chitinophaga ginsengihumi sp. nov., isolated from soil of ginseng rhizosphere.</title>
        <authorList>
            <person name="Lee J."/>
        </authorList>
    </citation>
    <scope>NUCLEOTIDE SEQUENCE [LARGE SCALE GENOMIC DNA]</scope>
    <source>
        <strain evidence="2 3">BN140078</strain>
    </source>
</reference>
<accession>A0A5B2VK48</accession>
<sequence>MQFTRLNAITLLTLILLAASCSKDDAPVKPDEPDHFRAANENSSQWITNVIEYLPAPGQFVNEGSTGTLDGSQKIIGGNDGLLSLGAFGGYVIVGFDHSIENKDGDDIGIYGNPLTNPSQEWSEAGIVCVMQDLNGNGKPDDGEWYELAGSEYAKVTTIKKYRITYYNPKTAEAADVHWKDNQGHTGIVLANYFHIQPYYPAFATNRDSLVFEGTLLPSTLGKQYDDVYQTDLFTNKPFAWGYADNGSQELLDVAAEEGYGYNKLDIAKAVKADGTPVQLKYVDFVKVYTGQNSNGSVSTDPANPDLLMGEVSTEVAGIKDLHIKKN</sequence>
<evidence type="ECO:0000313" key="3">
    <source>
        <dbReference type="Proteomes" id="UP000324611"/>
    </source>
</evidence>
<feature type="chain" id="PRO_5022851118" evidence="1">
    <location>
        <begin position="24"/>
        <end position="327"/>
    </location>
</feature>
<name>A0A5B2VK48_9BACT</name>
<dbReference type="Proteomes" id="UP000324611">
    <property type="component" value="Unassembled WGS sequence"/>
</dbReference>
<reference evidence="2 3" key="2">
    <citation type="submission" date="2019-09" db="EMBL/GenBank/DDBJ databases">
        <authorList>
            <person name="Jin C."/>
        </authorList>
    </citation>
    <scope>NUCLEOTIDE SEQUENCE [LARGE SCALE GENOMIC DNA]</scope>
    <source>
        <strain evidence="2 3">BN140078</strain>
    </source>
</reference>
<comment type="caution">
    <text evidence="2">The sequence shown here is derived from an EMBL/GenBank/DDBJ whole genome shotgun (WGS) entry which is preliminary data.</text>
</comment>
<evidence type="ECO:0000256" key="1">
    <source>
        <dbReference type="SAM" id="SignalP"/>
    </source>
</evidence>
<gene>
    <name evidence="2" type="ORF">F0L74_27725</name>
</gene>
<dbReference type="PROSITE" id="PS51257">
    <property type="entry name" value="PROKAR_LIPOPROTEIN"/>
    <property type="match status" value="1"/>
</dbReference>
<dbReference type="RefSeq" id="WP_149841150.1">
    <property type="nucleotide sequence ID" value="NZ_VUOC01000004.1"/>
</dbReference>
<protein>
    <submittedName>
        <fullName evidence="2">PKD domain-containing protein</fullName>
    </submittedName>
</protein>
<dbReference type="AlphaFoldDB" id="A0A5B2VK48"/>
<keyword evidence="3" id="KW-1185">Reference proteome</keyword>
<keyword evidence="1" id="KW-0732">Signal</keyword>